<proteinExistence type="predicted"/>
<dbReference type="EMBL" id="VSSQ01084198">
    <property type="protein sequence ID" value="MPN32278.1"/>
    <property type="molecule type" value="Genomic_DNA"/>
</dbReference>
<evidence type="ECO:0000313" key="1">
    <source>
        <dbReference type="EMBL" id="MPN32278.1"/>
    </source>
</evidence>
<protein>
    <submittedName>
        <fullName evidence="1">Uncharacterized protein</fullName>
    </submittedName>
</protein>
<dbReference type="AlphaFoldDB" id="A0A645GZW4"/>
<gene>
    <name evidence="1" type="ORF">SDC9_179756</name>
</gene>
<accession>A0A645GZW4</accession>
<reference evidence="1" key="1">
    <citation type="submission" date="2019-08" db="EMBL/GenBank/DDBJ databases">
        <authorList>
            <person name="Kucharzyk K."/>
            <person name="Murdoch R.W."/>
            <person name="Higgins S."/>
            <person name="Loffler F."/>
        </authorList>
    </citation>
    <scope>NUCLEOTIDE SEQUENCE</scope>
</reference>
<organism evidence="1">
    <name type="scientific">bioreactor metagenome</name>
    <dbReference type="NCBI Taxonomy" id="1076179"/>
    <lineage>
        <taxon>unclassified sequences</taxon>
        <taxon>metagenomes</taxon>
        <taxon>ecological metagenomes</taxon>
    </lineage>
</organism>
<comment type="caution">
    <text evidence="1">The sequence shown here is derived from an EMBL/GenBank/DDBJ whole genome shotgun (WGS) entry which is preliminary data.</text>
</comment>
<name>A0A645GZW4_9ZZZZ</name>
<sequence>MLALRGDQLRDGFRVGKRHFSVKERALGKLPRSGGYRPGVEHRAQNALRYIQAAVARYLGRVFPRITARSAKNEANRLVHFLRVVLDGSVIGAVPFRCAEAMPSGGLKHRVRYGQCVRTGNAHNADSSGRRSGGNGRDGGCVGHCPHLRLI</sequence>